<keyword evidence="1" id="KW-0732">Signal</keyword>
<feature type="signal peptide" evidence="1">
    <location>
        <begin position="1"/>
        <end position="20"/>
    </location>
</feature>
<protein>
    <submittedName>
        <fullName evidence="2">Uncharacterized protein</fullName>
    </submittedName>
</protein>
<sequence>MCRFNYLLCLIVLSPATILAETKPSASDSPKSILKIEDFLPERQKWTVSSGVNILNSSSEGSQPGYHINQISPGQYILDRTNAPYRKENNGASAYLSGMYGVTSHLSLSATLNGQWINTKYSTQNNSSSSQSEYKFNGLGVGLSYQLYRLSDYTVFFGGVNAKDGSVGSYVLGASLNWIYDPLVLSFSMGYLDGISKERFSNDFTACTTTGKVIFAVNPEVSLNWGLSKDFINARTAYGDDNEWGSNTSMLVGVNVNLMKDLAGNISHKGGVGGNKSSVISVGLSYKI</sequence>
<feature type="chain" id="PRO_5004743394" evidence="1">
    <location>
        <begin position="21"/>
        <end position="288"/>
    </location>
</feature>
<evidence type="ECO:0000313" key="2">
    <source>
        <dbReference type="EMBL" id="CCG87799.1"/>
    </source>
</evidence>
<accession>V5Z975</accession>
<dbReference type="EMBL" id="CAHS01000015">
    <property type="protein sequence ID" value="CCG87799.1"/>
    <property type="molecule type" value="Genomic_DNA"/>
</dbReference>
<dbReference type="AlphaFoldDB" id="V5Z975"/>
<dbReference type="Proteomes" id="UP000018217">
    <property type="component" value="Unassembled WGS sequence"/>
</dbReference>
<evidence type="ECO:0000313" key="3">
    <source>
        <dbReference type="Proteomes" id="UP000018217"/>
    </source>
</evidence>
<proteinExistence type="predicted"/>
<reference evidence="2 3" key="1">
    <citation type="journal article" date="2013" name="Syst. Appl. Microbiol.">
        <title>Phylogenetic position and virulence apparatus of the pear flower necrosis pathogen Erwinia piriflorinigrans CFBP 5888T as assessed by comparative genomics.</title>
        <authorList>
            <person name="Smits T.H."/>
            <person name="Rezzonico F."/>
            <person name="Lopez M.M."/>
            <person name="Blom J."/>
            <person name="Goesmann A."/>
            <person name="Frey J.E."/>
            <person name="Duffy B."/>
        </authorList>
    </citation>
    <scope>NUCLEOTIDE SEQUENCE [LARGE SCALE GENOMIC DNA]</scope>
    <source>
        <strain evidence="3">CFBP5888</strain>
    </source>
</reference>
<comment type="caution">
    <text evidence="2">The sequence shown here is derived from an EMBL/GenBank/DDBJ whole genome shotgun (WGS) entry which is preliminary data.</text>
</comment>
<dbReference type="STRING" id="1161919.EPIR_2436"/>
<organism evidence="2 3">
    <name type="scientific">Erwinia piriflorinigrans CFBP 5888</name>
    <dbReference type="NCBI Taxonomy" id="1161919"/>
    <lineage>
        <taxon>Bacteria</taxon>
        <taxon>Pseudomonadati</taxon>
        <taxon>Pseudomonadota</taxon>
        <taxon>Gammaproteobacteria</taxon>
        <taxon>Enterobacterales</taxon>
        <taxon>Erwiniaceae</taxon>
        <taxon>Erwinia</taxon>
    </lineage>
</organism>
<gene>
    <name evidence="2" type="ORF">EPIR_2436</name>
</gene>
<name>V5Z975_9GAMM</name>
<keyword evidence="3" id="KW-1185">Reference proteome</keyword>
<evidence type="ECO:0000256" key="1">
    <source>
        <dbReference type="SAM" id="SignalP"/>
    </source>
</evidence>